<dbReference type="Gene3D" id="2.40.50.140">
    <property type="entry name" value="Nucleic acid-binding proteins"/>
    <property type="match status" value="1"/>
</dbReference>
<dbReference type="InterPro" id="IPR012340">
    <property type="entry name" value="NA-bd_OB-fold"/>
</dbReference>
<comment type="caution">
    <text evidence="1">The sequence shown here is derived from an EMBL/GenBank/DDBJ whole genome shotgun (WGS) entry which is preliminary data.</text>
</comment>
<dbReference type="EMBL" id="JAMSHJ010000002">
    <property type="protein sequence ID" value="KAI5437239.1"/>
    <property type="molecule type" value="Genomic_DNA"/>
</dbReference>
<name>A0A9D4YEU6_PEA</name>
<evidence type="ECO:0000313" key="2">
    <source>
        <dbReference type="Proteomes" id="UP001058974"/>
    </source>
</evidence>
<gene>
    <name evidence="1" type="ORF">KIW84_023383</name>
</gene>
<accession>A0A9D4YEU6</accession>
<proteinExistence type="predicted"/>
<dbReference type="Gramene" id="Psat02G0338300-T1">
    <property type="protein sequence ID" value="KAI5437239.1"/>
    <property type="gene ID" value="KIW84_023383"/>
</dbReference>
<dbReference type="Proteomes" id="UP001058974">
    <property type="component" value="Chromosome 2"/>
</dbReference>
<reference evidence="1 2" key="1">
    <citation type="journal article" date="2022" name="Nat. Genet.">
        <title>Improved pea reference genome and pan-genome highlight genomic features and evolutionary characteristics.</title>
        <authorList>
            <person name="Yang T."/>
            <person name="Liu R."/>
            <person name="Luo Y."/>
            <person name="Hu S."/>
            <person name="Wang D."/>
            <person name="Wang C."/>
            <person name="Pandey M.K."/>
            <person name="Ge S."/>
            <person name="Xu Q."/>
            <person name="Li N."/>
            <person name="Li G."/>
            <person name="Huang Y."/>
            <person name="Saxena R.K."/>
            <person name="Ji Y."/>
            <person name="Li M."/>
            <person name="Yan X."/>
            <person name="He Y."/>
            <person name="Liu Y."/>
            <person name="Wang X."/>
            <person name="Xiang C."/>
            <person name="Varshney R.K."/>
            <person name="Ding H."/>
            <person name="Gao S."/>
            <person name="Zong X."/>
        </authorList>
    </citation>
    <scope>NUCLEOTIDE SEQUENCE [LARGE SCALE GENOMIC DNA]</scope>
    <source>
        <strain evidence="1 2">cv. Zhongwan 6</strain>
    </source>
</reference>
<dbReference type="AlphaFoldDB" id="A0A9D4YEU6"/>
<evidence type="ECO:0000313" key="1">
    <source>
        <dbReference type="EMBL" id="KAI5437239.1"/>
    </source>
</evidence>
<keyword evidence="2" id="KW-1185">Reference proteome</keyword>
<protein>
    <submittedName>
        <fullName evidence="1">Uncharacterized protein</fullName>
    </submittedName>
</protein>
<sequence>MTRPPIMICDLKVSDNVWKIVTHVVYLWIVKERNGQHNVEYVIKDFSVSELDLTLWETYAYQFMADTTENTTTCPKIIIITHAKFQQSSTTRKLYISNAWNGSKLFIDYDHPQVISFKAKLGDIGSSNVLS</sequence>
<organism evidence="1 2">
    <name type="scientific">Pisum sativum</name>
    <name type="common">Garden pea</name>
    <name type="synonym">Lathyrus oleraceus</name>
    <dbReference type="NCBI Taxonomy" id="3888"/>
    <lineage>
        <taxon>Eukaryota</taxon>
        <taxon>Viridiplantae</taxon>
        <taxon>Streptophyta</taxon>
        <taxon>Embryophyta</taxon>
        <taxon>Tracheophyta</taxon>
        <taxon>Spermatophyta</taxon>
        <taxon>Magnoliopsida</taxon>
        <taxon>eudicotyledons</taxon>
        <taxon>Gunneridae</taxon>
        <taxon>Pentapetalae</taxon>
        <taxon>rosids</taxon>
        <taxon>fabids</taxon>
        <taxon>Fabales</taxon>
        <taxon>Fabaceae</taxon>
        <taxon>Papilionoideae</taxon>
        <taxon>50 kb inversion clade</taxon>
        <taxon>NPAAA clade</taxon>
        <taxon>Hologalegina</taxon>
        <taxon>IRL clade</taxon>
        <taxon>Fabeae</taxon>
        <taxon>Lathyrus</taxon>
    </lineage>
</organism>